<evidence type="ECO:0000256" key="1">
    <source>
        <dbReference type="ARBA" id="ARBA00022460"/>
    </source>
</evidence>
<dbReference type="GO" id="GO:0031012">
    <property type="term" value="C:extracellular matrix"/>
    <property type="evidence" value="ECO:0007669"/>
    <property type="project" value="TreeGrafter"/>
</dbReference>
<dbReference type="GO" id="GO:0042302">
    <property type="term" value="F:structural constituent of cuticle"/>
    <property type="evidence" value="ECO:0007669"/>
    <property type="project" value="UniProtKB-UniRule"/>
</dbReference>
<evidence type="ECO:0000256" key="3">
    <source>
        <dbReference type="SAM" id="MobiDB-lite"/>
    </source>
</evidence>
<dbReference type="InterPro" id="IPR051217">
    <property type="entry name" value="Insect_Cuticle_Struc_Prot"/>
</dbReference>
<dbReference type="PANTHER" id="PTHR12236:SF79">
    <property type="entry name" value="CUTICULAR PROTEIN 50CB-RELATED"/>
    <property type="match status" value="1"/>
</dbReference>
<evidence type="ECO:0000313" key="5">
    <source>
        <dbReference type="Proteomes" id="UP001461498"/>
    </source>
</evidence>
<keyword evidence="5" id="KW-1185">Reference proteome</keyword>
<organism evidence="4 5">
    <name type="scientific">Rhynocoris fuscipes</name>
    <dbReference type="NCBI Taxonomy" id="488301"/>
    <lineage>
        <taxon>Eukaryota</taxon>
        <taxon>Metazoa</taxon>
        <taxon>Ecdysozoa</taxon>
        <taxon>Arthropoda</taxon>
        <taxon>Hexapoda</taxon>
        <taxon>Insecta</taxon>
        <taxon>Pterygota</taxon>
        <taxon>Neoptera</taxon>
        <taxon>Paraneoptera</taxon>
        <taxon>Hemiptera</taxon>
        <taxon>Heteroptera</taxon>
        <taxon>Panheteroptera</taxon>
        <taxon>Cimicomorpha</taxon>
        <taxon>Reduviidae</taxon>
        <taxon>Harpactorinae</taxon>
        <taxon>Harpactorini</taxon>
        <taxon>Rhynocoris</taxon>
    </lineage>
</organism>
<dbReference type="EMBL" id="JAPXFL010000002">
    <property type="protein sequence ID" value="KAK9509879.1"/>
    <property type="molecule type" value="Genomic_DNA"/>
</dbReference>
<reference evidence="4 5" key="1">
    <citation type="submission" date="2022-12" db="EMBL/GenBank/DDBJ databases">
        <title>Chromosome-level genome assembly of true bugs.</title>
        <authorList>
            <person name="Ma L."/>
            <person name="Li H."/>
        </authorList>
    </citation>
    <scope>NUCLEOTIDE SEQUENCE [LARGE SCALE GENOMIC DNA]</scope>
    <source>
        <strain evidence="4">Lab_2022b</strain>
    </source>
</reference>
<evidence type="ECO:0000256" key="2">
    <source>
        <dbReference type="PROSITE-ProRule" id="PRU00497"/>
    </source>
</evidence>
<dbReference type="PRINTS" id="PR00947">
    <property type="entry name" value="CUTICLE"/>
</dbReference>
<accession>A0AAW1DI94</accession>
<feature type="compositionally biased region" description="Polar residues" evidence="3">
    <location>
        <begin position="65"/>
        <end position="89"/>
    </location>
</feature>
<protein>
    <submittedName>
        <fullName evidence="4">Uncharacterized protein</fullName>
    </submittedName>
</protein>
<dbReference type="Proteomes" id="UP001461498">
    <property type="component" value="Unassembled WGS sequence"/>
</dbReference>
<sequence>MAILWTLADCLEVGIPERFLRPRNFNPHPYLDVRTDEEQAQQLLQDVADLPHPYRLFERPPTRGDVSNNGPIQQTPGTTVTGAGASKSSAGRLKPSSVKHPLNSLVNSVNTIRPLQDFQVLEYISSPADASHLPPLYSSRLVRPSSSKSSIKPKNYAFSYAVKDGHSGDDFSHSQAQAGAKTMGEYRVKLPDGRTQVVSYTADHRGYRADVR</sequence>
<dbReference type="InterPro" id="IPR031311">
    <property type="entry name" value="CHIT_BIND_RR_consensus"/>
</dbReference>
<dbReference type="AlphaFoldDB" id="A0AAW1DI94"/>
<dbReference type="PANTHER" id="PTHR12236">
    <property type="entry name" value="STRUCTURAL CONTITUENT OF CUTICLE"/>
    <property type="match status" value="1"/>
</dbReference>
<dbReference type="Pfam" id="PF00379">
    <property type="entry name" value="Chitin_bind_4"/>
    <property type="match status" value="1"/>
</dbReference>
<feature type="region of interest" description="Disordered" evidence="3">
    <location>
        <begin position="59"/>
        <end position="100"/>
    </location>
</feature>
<proteinExistence type="predicted"/>
<dbReference type="PROSITE" id="PS51155">
    <property type="entry name" value="CHIT_BIND_RR_2"/>
    <property type="match status" value="1"/>
</dbReference>
<evidence type="ECO:0000313" key="4">
    <source>
        <dbReference type="EMBL" id="KAK9509879.1"/>
    </source>
</evidence>
<comment type="caution">
    <text evidence="4">The sequence shown here is derived from an EMBL/GenBank/DDBJ whole genome shotgun (WGS) entry which is preliminary data.</text>
</comment>
<keyword evidence="1 2" id="KW-0193">Cuticle</keyword>
<name>A0AAW1DI94_9HEMI</name>
<dbReference type="GO" id="GO:0005615">
    <property type="term" value="C:extracellular space"/>
    <property type="evidence" value="ECO:0007669"/>
    <property type="project" value="TreeGrafter"/>
</dbReference>
<dbReference type="InterPro" id="IPR000618">
    <property type="entry name" value="Insect_cuticle"/>
</dbReference>
<dbReference type="PROSITE" id="PS00233">
    <property type="entry name" value="CHIT_BIND_RR_1"/>
    <property type="match status" value="1"/>
</dbReference>
<gene>
    <name evidence="4" type="ORF">O3M35_004775</name>
</gene>